<name>B0S4N1_FINM2</name>
<dbReference type="Proteomes" id="UP000001319">
    <property type="component" value="Plasmid pFMC"/>
</dbReference>
<keyword evidence="3" id="KW-0614">Plasmid</keyword>
<protein>
    <recommendedName>
        <fullName evidence="2">NERD domain-containing protein</fullName>
    </recommendedName>
</protein>
<organism evidence="3 4">
    <name type="scientific">Finegoldia magna (strain ATCC 29328 / DSM 20472 / WAL 2508)</name>
    <name type="common">Peptostreptococcus magnus</name>
    <dbReference type="NCBI Taxonomy" id="334413"/>
    <lineage>
        <taxon>Bacteria</taxon>
        <taxon>Bacillati</taxon>
        <taxon>Bacillota</taxon>
        <taxon>Tissierellia</taxon>
        <taxon>Tissierellales</taxon>
        <taxon>Peptoniphilaceae</taxon>
        <taxon>Finegoldia</taxon>
    </lineage>
</organism>
<dbReference type="HOGENOM" id="CLU_068011_2_1_9"/>
<evidence type="ECO:0000313" key="4">
    <source>
        <dbReference type="Proteomes" id="UP000001319"/>
    </source>
</evidence>
<keyword evidence="4" id="KW-1185">Reference proteome</keyword>
<feature type="transmembrane region" description="Helical" evidence="1">
    <location>
        <begin position="6"/>
        <end position="22"/>
    </location>
</feature>
<accession>B0S4N1</accession>
<evidence type="ECO:0000259" key="2">
    <source>
        <dbReference type="PROSITE" id="PS50965"/>
    </source>
</evidence>
<geneLocation type="plasmid" evidence="3 4">
    <name>pFMC</name>
</geneLocation>
<feature type="domain" description="NERD" evidence="2">
    <location>
        <begin position="26"/>
        <end position="145"/>
    </location>
</feature>
<dbReference type="AlphaFoldDB" id="B0S4N1"/>
<reference evidence="3 4" key="1">
    <citation type="journal article" date="2008" name="DNA Res.">
        <title>Complete genome sequence of Finegoldia magna, an anaerobic opportunistic pathogen.</title>
        <authorList>
            <person name="Goto T."/>
            <person name="Yamashita A."/>
            <person name="Hirakawa H."/>
            <person name="Matsutani M."/>
            <person name="Todo K."/>
            <person name="Ohshima K."/>
            <person name="Toh H."/>
            <person name="Miyamoto K."/>
            <person name="Kuhara S."/>
            <person name="Hattori M."/>
            <person name="Shimizu T."/>
            <person name="Akimoto S."/>
        </authorList>
    </citation>
    <scope>NUCLEOTIDE SEQUENCE [LARGE SCALE GENOMIC DNA]</scope>
    <source>
        <strain evidence="4">ATCC 29328 / DSM 20472 / WAL 2508</strain>
        <plasmid evidence="3 4">pFMC</plasmid>
    </source>
</reference>
<evidence type="ECO:0000313" key="3">
    <source>
        <dbReference type="EMBL" id="BAG09222.1"/>
    </source>
</evidence>
<keyword evidence="1" id="KW-0812">Transmembrane</keyword>
<dbReference type="InterPro" id="IPR011528">
    <property type="entry name" value="NERD"/>
</dbReference>
<gene>
    <name evidence="3" type="ordered locus">FMG_P0173</name>
</gene>
<keyword evidence="1" id="KW-0472">Membrane</keyword>
<proteinExistence type="predicted"/>
<dbReference type="Pfam" id="PF08378">
    <property type="entry name" value="NERD"/>
    <property type="match status" value="1"/>
</dbReference>
<dbReference type="eggNOG" id="COG0551">
    <property type="taxonomic scope" value="Bacteria"/>
</dbReference>
<keyword evidence="1" id="KW-1133">Transmembrane helix</keyword>
<evidence type="ECO:0000256" key="1">
    <source>
        <dbReference type="SAM" id="Phobius"/>
    </source>
</evidence>
<dbReference type="EMBL" id="AP008972">
    <property type="protein sequence ID" value="BAG09222.1"/>
    <property type="molecule type" value="Genomic_DNA"/>
</dbReference>
<dbReference type="KEGG" id="fma:FMG_P0173"/>
<sequence length="208" mass="24111">MRDLYISFGIFFVLCLVLKSLWPRIKGYMGEAMVKMELSSLDKNKYSVINNLVLENSGGNTYSTQIDHLVISTYGIFSIETKNYKGLICGSEYGKRWIQNIHGIRNDFMNPVLQNYAHMQAVKSILRKYYPNMRYFSVVAFSPDAKVKVKTKNSVICKMSQVSRNIKELSDKEILNPNDLKKIVELIEENKLNISNREHIRNITTRQL</sequence>
<dbReference type="RefSeq" id="WP_012289985.1">
    <property type="nucleotide sequence ID" value="NC_010371.1"/>
</dbReference>
<dbReference type="PROSITE" id="PS50965">
    <property type="entry name" value="NERD"/>
    <property type="match status" value="1"/>
</dbReference>